<organism evidence="3 4">
    <name type="scientific">Pseudoalteromonas aurantia 208</name>
    <dbReference type="NCBI Taxonomy" id="1314867"/>
    <lineage>
        <taxon>Bacteria</taxon>
        <taxon>Pseudomonadati</taxon>
        <taxon>Pseudomonadota</taxon>
        <taxon>Gammaproteobacteria</taxon>
        <taxon>Alteromonadales</taxon>
        <taxon>Pseudoalteromonadaceae</taxon>
        <taxon>Pseudoalteromonas</taxon>
    </lineage>
</organism>
<comment type="similarity">
    <text evidence="1">Belongs to the beta-lactamase family.</text>
</comment>
<dbReference type="InterPro" id="IPR001466">
    <property type="entry name" value="Beta-lactam-related"/>
</dbReference>
<evidence type="ECO:0000256" key="1">
    <source>
        <dbReference type="ARBA" id="ARBA00038473"/>
    </source>
</evidence>
<reference evidence="3 4" key="1">
    <citation type="submission" date="2015-03" db="EMBL/GenBank/DDBJ databases">
        <title>Genome sequence of Pseudoalteromonas aurantia.</title>
        <authorList>
            <person name="Xie B.-B."/>
            <person name="Rong J.-C."/>
            <person name="Qin Q.-L."/>
            <person name="Zhang Y.-Z."/>
        </authorList>
    </citation>
    <scope>NUCLEOTIDE SEQUENCE [LARGE SCALE GENOMIC DNA]</scope>
    <source>
        <strain evidence="3 4">208</strain>
    </source>
</reference>
<dbReference type="PANTHER" id="PTHR22935:SF95">
    <property type="entry name" value="BETA-LACTAMASE-LIKE 1-RELATED"/>
    <property type="match status" value="1"/>
</dbReference>
<dbReference type="Pfam" id="PF00144">
    <property type="entry name" value="Beta-lactamase"/>
    <property type="match status" value="1"/>
</dbReference>
<gene>
    <name evidence="3" type="ORF">PAUR_a0695</name>
</gene>
<dbReference type="PROSITE" id="PS51257">
    <property type="entry name" value="PROKAR_LIPOPROTEIN"/>
    <property type="match status" value="1"/>
</dbReference>
<accession>A0ABR9E8N2</accession>
<dbReference type="Gene3D" id="3.40.710.10">
    <property type="entry name" value="DD-peptidase/beta-lactamase superfamily"/>
    <property type="match status" value="1"/>
</dbReference>
<keyword evidence="4" id="KW-1185">Reference proteome</keyword>
<comment type="caution">
    <text evidence="3">The sequence shown here is derived from an EMBL/GenBank/DDBJ whole genome shotgun (WGS) entry which is preliminary data.</text>
</comment>
<dbReference type="RefSeq" id="WP_192506788.1">
    <property type="nucleotide sequence ID" value="NZ_AQGV01000012.1"/>
</dbReference>
<sequence>MFIHLIKRLTPLSFIFLAACTNDSKLGFESFVEKALTQFLIDENAQVVSIAIVSGQHNYQNHFGQFPNGTKPDHETIYEIASITKTYTGLLLAKAVTDKKVKLDDDIRAYLGADRYQNLQYLNQPITLRHLATHRSTLPQDFAFTREDLKNGRAFELILNYSKSQLFEDLSQYQLTSRPGSEYQYSNVGTELIGYILENVYNKPFSMLVTEFITEKSGEEDTKFRITSDEINKITKGVDGEGDSAPLLSPYSFSEGGLTSTTDSITRYMHYLLTSSSADVTLSQTLLAGSANTDGHAFFWNTYKYDSSAPMLYHSGGSIGTSSWLALYPEQGVGIFLVTNIAADNTQGKLNEIANIIVDKYAKAAELK</sequence>
<dbReference type="InterPro" id="IPR012338">
    <property type="entry name" value="Beta-lactam/transpept-like"/>
</dbReference>
<dbReference type="EMBL" id="AQGV01000012">
    <property type="protein sequence ID" value="MBE0367349.1"/>
    <property type="molecule type" value="Genomic_DNA"/>
</dbReference>
<name>A0ABR9E8N2_9GAMM</name>
<evidence type="ECO:0000313" key="4">
    <source>
        <dbReference type="Proteomes" id="UP000615755"/>
    </source>
</evidence>
<dbReference type="PANTHER" id="PTHR22935">
    <property type="entry name" value="PENICILLIN-BINDING PROTEIN"/>
    <property type="match status" value="1"/>
</dbReference>
<feature type="domain" description="Beta-lactamase-related" evidence="2">
    <location>
        <begin position="36"/>
        <end position="350"/>
    </location>
</feature>
<dbReference type="SUPFAM" id="SSF56601">
    <property type="entry name" value="beta-lactamase/transpeptidase-like"/>
    <property type="match status" value="1"/>
</dbReference>
<protein>
    <recommendedName>
        <fullName evidence="2">Beta-lactamase-related domain-containing protein</fullName>
    </recommendedName>
</protein>
<dbReference type="InterPro" id="IPR051478">
    <property type="entry name" value="Beta-lactamase-like_AB/R"/>
</dbReference>
<evidence type="ECO:0000313" key="3">
    <source>
        <dbReference type="EMBL" id="MBE0367349.1"/>
    </source>
</evidence>
<evidence type="ECO:0000259" key="2">
    <source>
        <dbReference type="Pfam" id="PF00144"/>
    </source>
</evidence>
<proteinExistence type="inferred from homology"/>
<dbReference type="Proteomes" id="UP000615755">
    <property type="component" value="Unassembled WGS sequence"/>
</dbReference>